<comment type="caution">
    <text evidence="2">The sequence shown here is derived from an EMBL/GenBank/DDBJ whole genome shotgun (WGS) entry which is preliminary data.</text>
</comment>
<gene>
    <name evidence="2" type="ORF">Rsub_10588</name>
</gene>
<reference evidence="2 3" key="1">
    <citation type="journal article" date="2018" name="Sci. Rep.">
        <title>Raphidocelis subcapitata (=Pseudokirchneriella subcapitata) provides an insight into genome evolution and environmental adaptations in the Sphaeropleales.</title>
        <authorList>
            <person name="Suzuki S."/>
            <person name="Yamaguchi H."/>
            <person name="Nakajima N."/>
            <person name="Kawachi M."/>
        </authorList>
    </citation>
    <scope>NUCLEOTIDE SEQUENCE [LARGE SCALE GENOMIC DNA]</scope>
    <source>
        <strain evidence="2 3">NIES-35</strain>
    </source>
</reference>
<evidence type="ECO:0000313" key="2">
    <source>
        <dbReference type="EMBL" id="GBF97915.1"/>
    </source>
</evidence>
<evidence type="ECO:0000313" key="3">
    <source>
        <dbReference type="Proteomes" id="UP000247498"/>
    </source>
</evidence>
<organism evidence="2 3">
    <name type="scientific">Raphidocelis subcapitata</name>
    <dbReference type="NCBI Taxonomy" id="307507"/>
    <lineage>
        <taxon>Eukaryota</taxon>
        <taxon>Viridiplantae</taxon>
        <taxon>Chlorophyta</taxon>
        <taxon>core chlorophytes</taxon>
        <taxon>Chlorophyceae</taxon>
        <taxon>CS clade</taxon>
        <taxon>Sphaeropleales</taxon>
        <taxon>Selenastraceae</taxon>
        <taxon>Raphidocelis</taxon>
    </lineage>
</organism>
<protein>
    <submittedName>
        <fullName evidence="2">Uncharacterized protein</fullName>
    </submittedName>
</protein>
<dbReference type="Proteomes" id="UP000247498">
    <property type="component" value="Unassembled WGS sequence"/>
</dbReference>
<keyword evidence="3" id="KW-1185">Reference proteome</keyword>
<accession>A0A2V0PLL1</accession>
<feature type="signal peptide" evidence="1">
    <location>
        <begin position="1"/>
        <end position="41"/>
    </location>
</feature>
<dbReference type="EMBL" id="BDRX01000111">
    <property type="protein sequence ID" value="GBF97915.1"/>
    <property type="molecule type" value="Genomic_DNA"/>
</dbReference>
<proteinExistence type="predicted"/>
<dbReference type="AlphaFoldDB" id="A0A2V0PLL1"/>
<evidence type="ECO:0000256" key="1">
    <source>
        <dbReference type="SAM" id="SignalP"/>
    </source>
</evidence>
<keyword evidence="1" id="KW-0732">Signal</keyword>
<sequence>MDSTCRSAQLLSPAAPRCGAALAAAAAALLLALCLAPLAAADATAFATTLAMKTTDPAACGLLGQPCCLARGRSGGLRCGAGGLACVPLTGAQALRCHACGGEDQPACDGGKCDQGLSPIAGAGVVPICIAATRPLPPRSTSSNPAERARLDNAFGQRVMGACAAAADCAGNRVCAGGICVPCGGPRQACCRAPAAPCRQYGPGPGALACAADARLGISTCASPAS</sequence>
<name>A0A2V0PLL1_9CHLO</name>
<feature type="chain" id="PRO_5015998254" evidence="1">
    <location>
        <begin position="42"/>
        <end position="226"/>
    </location>
</feature>
<dbReference type="OrthoDB" id="559682at2759"/>
<dbReference type="InParanoid" id="A0A2V0PLL1"/>